<accession>A0ABQ8SQU9</accession>
<keyword evidence="3" id="KW-1185">Reference proteome</keyword>
<dbReference type="EMBL" id="JAJSOF020000023">
    <property type="protein sequence ID" value="KAJ4436373.1"/>
    <property type="molecule type" value="Genomic_DNA"/>
</dbReference>
<evidence type="ECO:0000256" key="1">
    <source>
        <dbReference type="SAM" id="Coils"/>
    </source>
</evidence>
<protein>
    <submittedName>
        <fullName evidence="2">Uncharacterized protein</fullName>
    </submittedName>
</protein>
<reference evidence="2 3" key="1">
    <citation type="journal article" date="2022" name="Allergy">
        <title>Genome assembly and annotation of Periplaneta americana reveal a comprehensive cockroach allergen profile.</title>
        <authorList>
            <person name="Wang L."/>
            <person name="Xiong Q."/>
            <person name="Saelim N."/>
            <person name="Wang L."/>
            <person name="Nong W."/>
            <person name="Wan A.T."/>
            <person name="Shi M."/>
            <person name="Liu X."/>
            <person name="Cao Q."/>
            <person name="Hui J.H.L."/>
            <person name="Sookrung N."/>
            <person name="Leung T.F."/>
            <person name="Tungtrongchitr A."/>
            <person name="Tsui S.K.W."/>
        </authorList>
    </citation>
    <scope>NUCLEOTIDE SEQUENCE [LARGE SCALE GENOMIC DNA]</scope>
    <source>
        <strain evidence="2">PWHHKU_190912</strain>
    </source>
</reference>
<keyword evidence="1" id="KW-0175">Coiled coil</keyword>
<gene>
    <name evidence="2" type="ORF">ANN_19005</name>
</gene>
<sequence length="108" mass="12838">MFRKLSINYQRSFVETDLCHFSRALQISSANCNNVTVESRQPYLSSRMTKTGTEIERAYAEKNKNAEDYKRQRAAIDERYREKRKLTETIQERNIRKSKAAIRKQKTN</sequence>
<dbReference type="Proteomes" id="UP001148838">
    <property type="component" value="Unassembled WGS sequence"/>
</dbReference>
<feature type="coiled-coil region" evidence="1">
    <location>
        <begin position="59"/>
        <end position="86"/>
    </location>
</feature>
<evidence type="ECO:0000313" key="2">
    <source>
        <dbReference type="EMBL" id="KAJ4436373.1"/>
    </source>
</evidence>
<organism evidence="2 3">
    <name type="scientific">Periplaneta americana</name>
    <name type="common">American cockroach</name>
    <name type="synonym">Blatta americana</name>
    <dbReference type="NCBI Taxonomy" id="6978"/>
    <lineage>
        <taxon>Eukaryota</taxon>
        <taxon>Metazoa</taxon>
        <taxon>Ecdysozoa</taxon>
        <taxon>Arthropoda</taxon>
        <taxon>Hexapoda</taxon>
        <taxon>Insecta</taxon>
        <taxon>Pterygota</taxon>
        <taxon>Neoptera</taxon>
        <taxon>Polyneoptera</taxon>
        <taxon>Dictyoptera</taxon>
        <taxon>Blattodea</taxon>
        <taxon>Blattoidea</taxon>
        <taxon>Blattidae</taxon>
        <taxon>Blattinae</taxon>
        <taxon>Periplaneta</taxon>
    </lineage>
</organism>
<name>A0ABQ8SQU9_PERAM</name>
<proteinExistence type="predicted"/>
<comment type="caution">
    <text evidence="2">The sequence shown here is derived from an EMBL/GenBank/DDBJ whole genome shotgun (WGS) entry which is preliminary data.</text>
</comment>
<evidence type="ECO:0000313" key="3">
    <source>
        <dbReference type="Proteomes" id="UP001148838"/>
    </source>
</evidence>